<protein>
    <submittedName>
        <fullName evidence="2">Uncharacterized protein</fullName>
    </submittedName>
</protein>
<evidence type="ECO:0000313" key="3">
    <source>
        <dbReference type="Proteomes" id="UP000444721"/>
    </source>
</evidence>
<reference evidence="2 3" key="1">
    <citation type="journal article" date="2019" name="Sci. Rep.">
        <title>Nanopore sequencing improves the draft genome of the human pathogenic amoeba Naegleria fowleri.</title>
        <authorList>
            <person name="Liechti N."/>
            <person name="Schurch N."/>
            <person name="Bruggmann R."/>
            <person name="Wittwer M."/>
        </authorList>
    </citation>
    <scope>NUCLEOTIDE SEQUENCE [LARGE SCALE GENOMIC DNA]</scope>
    <source>
        <strain evidence="2 3">ATCC 30894</strain>
    </source>
</reference>
<dbReference type="GeneID" id="68112263"/>
<dbReference type="AlphaFoldDB" id="A0A6A5BNI6"/>
<feature type="transmembrane region" description="Helical" evidence="1">
    <location>
        <begin position="39"/>
        <end position="61"/>
    </location>
</feature>
<keyword evidence="3" id="KW-1185">Reference proteome</keyword>
<sequence length="147" mass="18140">MPLFGKRLFYLFRHKYEVYPSLFEDHSIRRVRNRHDSRFLFEGFIPKMLLCWSVALFLALWERYKIEKKWDQFPGAFPDMKYPELYRPYVRDEAKHLLFPTGLNEEDLMISLELHREKMKTISEVQREKTTILEKFKRTRQFGEQQK</sequence>
<evidence type="ECO:0000313" key="2">
    <source>
        <dbReference type="EMBL" id="KAF0975718.1"/>
    </source>
</evidence>
<evidence type="ECO:0000256" key="1">
    <source>
        <dbReference type="SAM" id="Phobius"/>
    </source>
</evidence>
<name>A0A6A5BNI6_NAEFO</name>
<dbReference type="Proteomes" id="UP000444721">
    <property type="component" value="Unassembled WGS sequence"/>
</dbReference>
<keyword evidence="1" id="KW-1133">Transmembrane helix</keyword>
<keyword evidence="1" id="KW-0812">Transmembrane</keyword>
<dbReference type="OrthoDB" id="10292437at2759"/>
<organism evidence="2 3">
    <name type="scientific">Naegleria fowleri</name>
    <name type="common">Brain eating amoeba</name>
    <dbReference type="NCBI Taxonomy" id="5763"/>
    <lineage>
        <taxon>Eukaryota</taxon>
        <taxon>Discoba</taxon>
        <taxon>Heterolobosea</taxon>
        <taxon>Tetramitia</taxon>
        <taxon>Eutetramitia</taxon>
        <taxon>Vahlkampfiidae</taxon>
        <taxon>Naegleria</taxon>
    </lineage>
</organism>
<dbReference type="VEuPathDB" id="AmoebaDB:NfTy_051230"/>
<gene>
    <name evidence="2" type="ORF">FDP41_005045</name>
</gene>
<comment type="caution">
    <text evidence="2">The sequence shown here is derived from an EMBL/GenBank/DDBJ whole genome shotgun (WGS) entry which is preliminary data.</text>
</comment>
<keyword evidence="1" id="KW-0472">Membrane</keyword>
<dbReference type="RefSeq" id="XP_044560431.1">
    <property type="nucleotide sequence ID" value="XM_044708527.1"/>
</dbReference>
<dbReference type="VEuPathDB" id="AmoebaDB:NF0056060"/>
<dbReference type="VEuPathDB" id="AmoebaDB:FDP41_005045"/>
<dbReference type="EMBL" id="VFQX01000043">
    <property type="protein sequence ID" value="KAF0975718.1"/>
    <property type="molecule type" value="Genomic_DNA"/>
</dbReference>
<proteinExistence type="predicted"/>
<accession>A0A6A5BNI6</accession>